<dbReference type="GO" id="GO:0004029">
    <property type="term" value="F:aldehyde dehydrogenase (NAD+) activity"/>
    <property type="evidence" value="ECO:0007669"/>
    <property type="project" value="TreeGrafter"/>
</dbReference>
<dbReference type="PANTHER" id="PTHR48079">
    <property type="entry name" value="PROTEIN YEEZ"/>
    <property type="match status" value="1"/>
</dbReference>
<dbReference type="Pfam" id="PF01370">
    <property type="entry name" value="Epimerase"/>
    <property type="match status" value="1"/>
</dbReference>
<protein>
    <submittedName>
        <fullName evidence="2">NAD-dependent epimerase/dehydratase family protein</fullName>
    </submittedName>
</protein>
<dbReference type="InterPro" id="IPR051783">
    <property type="entry name" value="NAD(P)-dependent_oxidoreduct"/>
</dbReference>
<comment type="caution">
    <text evidence="2">The sequence shown here is derived from an EMBL/GenBank/DDBJ whole genome shotgun (WGS) entry which is preliminary data.</text>
</comment>
<dbReference type="GO" id="GO:0005737">
    <property type="term" value="C:cytoplasm"/>
    <property type="evidence" value="ECO:0007669"/>
    <property type="project" value="TreeGrafter"/>
</dbReference>
<proteinExistence type="predicted"/>
<dbReference type="EMBL" id="JACQXR010000027">
    <property type="protein sequence ID" value="MBI4726041.1"/>
    <property type="molecule type" value="Genomic_DNA"/>
</dbReference>
<dbReference type="InterPro" id="IPR001509">
    <property type="entry name" value="Epimerase_deHydtase"/>
</dbReference>
<accession>A0A933I7Q0</accession>
<evidence type="ECO:0000313" key="3">
    <source>
        <dbReference type="Proteomes" id="UP000736328"/>
    </source>
</evidence>
<name>A0A933I7Q0_UNCT6</name>
<dbReference type="AlphaFoldDB" id="A0A933I7Q0"/>
<sequence>MPENLSQNRKPLALVTGVTGFIGSHLAEALLKEGFRVKALVRPTSDLRWIKGLEMELLSGSLHDSKFLEQAAAGADYIFHLAGAVKVKNPRDFYLHNAQATLNLAKAAVATASGLKRFLFVSSQAAAGPAECLQRPVCERDQCRPLSNYGQSKLQAERELLGLSGNLPVTIVRPPSVYGPRDTEVLAYFRWINRGLALLPGLRTRYANLIYVTDLVGGIIAPAKEQKSIGKTYFLAGDRAYSWQEISDAIAQSLGTKPLKIHLPLGLAYFSALMSEAGAAVTLKPGLFTRQKVNEMAQRYWLVSSQAAKEDFGFKCRYDLPQGMAETALWYKQQGWI</sequence>
<dbReference type="Proteomes" id="UP000736328">
    <property type="component" value="Unassembled WGS sequence"/>
</dbReference>
<dbReference type="PANTHER" id="PTHR48079:SF6">
    <property type="entry name" value="NAD(P)-BINDING DOMAIN-CONTAINING PROTEIN-RELATED"/>
    <property type="match status" value="1"/>
</dbReference>
<evidence type="ECO:0000313" key="2">
    <source>
        <dbReference type="EMBL" id="MBI4726041.1"/>
    </source>
</evidence>
<gene>
    <name evidence="2" type="ORF">HY768_02250</name>
</gene>
<dbReference type="SUPFAM" id="SSF51735">
    <property type="entry name" value="NAD(P)-binding Rossmann-fold domains"/>
    <property type="match status" value="1"/>
</dbReference>
<reference evidence="2" key="1">
    <citation type="submission" date="2020-07" db="EMBL/GenBank/DDBJ databases">
        <title>Huge and variable diversity of episymbiotic CPR bacteria and DPANN archaea in groundwater ecosystems.</title>
        <authorList>
            <person name="He C.Y."/>
            <person name="Keren R."/>
            <person name="Whittaker M."/>
            <person name="Farag I.F."/>
            <person name="Doudna J."/>
            <person name="Cate J.H.D."/>
            <person name="Banfield J.F."/>
        </authorList>
    </citation>
    <scope>NUCLEOTIDE SEQUENCE</scope>
    <source>
        <strain evidence="2">NC_groundwater_1520_Pr4_B-0.1um_53_5</strain>
    </source>
</reference>
<dbReference type="Gene3D" id="3.40.50.720">
    <property type="entry name" value="NAD(P)-binding Rossmann-like Domain"/>
    <property type="match status" value="1"/>
</dbReference>
<organism evidence="2 3">
    <name type="scientific">candidate division TA06 bacterium</name>
    <dbReference type="NCBI Taxonomy" id="2250710"/>
    <lineage>
        <taxon>Bacteria</taxon>
        <taxon>Bacteria division TA06</taxon>
    </lineage>
</organism>
<feature type="domain" description="NAD-dependent epimerase/dehydratase" evidence="1">
    <location>
        <begin position="13"/>
        <end position="228"/>
    </location>
</feature>
<dbReference type="InterPro" id="IPR036291">
    <property type="entry name" value="NAD(P)-bd_dom_sf"/>
</dbReference>
<evidence type="ECO:0000259" key="1">
    <source>
        <dbReference type="Pfam" id="PF01370"/>
    </source>
</evidence>